<dbReference type="GO" id="GO:0005737">
    <property type="term" value="C:cytoplasm"/>
    <property type="evidence" value="ECO:0007669"/>
    <property type="project" value="UniProtKB-SubCell"/>
</dbReference>
<dbReference type="OrthoDB" id="10264550at2759"/>
<dbReference type="InterPro" id="IPR000073">
    <property type="entry name" value="AB_hydrolase_1"/>
</dbReference>
<dbReference type="PANTHER" id="PTHR15913">
    <property type="entry name" value="ACID CLUSTER PROTEIN 33"/>
    <property type="match status" value="1"/>
</dbReference>
<dbReference type="InterPro" id="IPR029058">
    <property type="entry name" value="AB_hydrolase_fold"/>
</dbReference>
<accession>A0A6P8J1R6</accession>
<dbReference type="AlphaFoldDB" id="A0A6P8J1R6"/>
<evidence type="ECO:0000256" key="4">
    <source>
        <dbReference type="ARBA" id="ARBA00022490"/>
    </source>
</evidence>
<keyword evidence="4" id="KW-0963">Cytoplasm</keyword>
<comment type="similarity">
    <text evidence="2">Belongs to the AB hydrolase superfamily.</text>
</comment>
<evidence type="ECO:0000313" key="6">
    <source>
        <dbReference type="Proteomes" id="UP000515163"/>
    </source>
</evidence>
<organism evidence="6 7">
    <name type="scientific">Actinia tenebrosa</name>
    <name type="common">Australian red waratah sea anemone</name>
    <dbReference type="NCBI Taxonomy" id="6105"/>
    <lineage>
        <taxon>Eukaryota</taxon>
        <taxon>Metazoa</taxon>
        <taxon>Cnidaria</taxon>
        <taxon>Anthozoa</taxon>
        <taxon>Hexacorallia</taxon>
        <taxon>Actiniaria</taxon>
        <taxon>Actiniidae</taxon>
        <taxon>Actinia</taxon>
    </lineage>
</organism>
<evidence type="ECO:0000313" key="7">
    <source>
        <dbReference type="RefSeq" id="XP_031571680.1"/>
    </source>
</evidence>
<dbReference type="Pfam" id="PF00561">
    <property type="entry name" value="Abhydrolase_1"/>
    <property type="match status" value="1"/>
</dbReference>
<evidence type="ECO:0000256" key="1">
    <source>
        <dbReference type="ARBA" id="ARBA00004496"/>
    </source>
</evidence>
<keyword evidence="6" id="KW-1185">Reference proteome</keyword>
<dbReference type="InParanoid" id="A0A6P8J1R6"/>
<feature type="unsure residue" description="D or N" evidence="7">
    <location>
        <position position="175"/>
    </location>
</feature>
<proteinExistence type="inferred from homology"/>
<dbReference type="SUPFAM" id="SSF53474">
    <property type="entry name" value="alpha/beta-Hydrolases"/>
    <property type="match status" value="1"/>
</dbReference>
<dbReference type="KEGG" id="aten:116305847"/>
<dbReference type="RefSeq" id="XP_031571680.1">
    <property type="nucleotide sequence ID" value="XM_031715820.1"/>
</dbReference>
<dbReference type="Gene3D" id="3.40.50.1820">
    <property type="entry name" value="alpha/beta hydrolase"/>
    <property type="match status" value="1"/>
</dbReference>
<reference evidence="7" key="1">
    <citation type="submission" date="2025-08" db="UniProtKB">
        <authorList>
            <consortium name="RefSeq"/>
        </authorList>
    </citation>
    <scope>IDENTIFICATION</scope>
    <source>
        <tissue evidence="7">Tentacle</tissue>
    </source>
</reference>
<gene>
    <name evidence="7" type="primary">LOC116305847</name>
</gene>
<evidence type="ECO:0000256" key="3">
    <source>
        <dbReference type="ARBA" id="ARBA00020148"/>
    </source>
</evidence>
<dbReference type="PANTHER" id="PTHR15913:SF0">
    <property type="entry name" value="MASPARDIN"/>
    <property type="match status" value="1"/>
</dbReference>
<evidence type="ECO:0000259" key="5">
    <source>
        <dbReference type="Pfam" id="PF00561"/>
    </source>
</evidence>
<comment type="subcellular location">
    <subcellularLocation>
        <location evidence="1">Cytoplasm</location>
    </subcellularLocation>
</comment>
<dbReference type="Proteomes" id="UP000515163">
    <property type="component" value="Unplaced"/>
</dbReference>
<sequence>MMAESSAISRSQEYLSFRSTVPLKRVIVDSSGDKEWLIYDAGPRSVRCPLICLPPASGTSDVFFKQILTLSSLGYRVISLEYPVYWTYTEWIEGFKKLLDHLQLDKVHVFGASLGGFLGQKFCEMTSLSPRIHSLVLCNSFSDTSVFQQTTVSSSFWVLPAFILKKMIMNNFSVDIVDEDIADSIDFMVERLESMGRNELASRLTLNCVDSYVEPQKLQNVAITIIDVFDDCALSQPVKDELYKCYPHAKRAHLKSGGNFPYLCRSADVNLYLQIHLRQFMGTRYSAIDPQLMTDEDKIACGLLRAESSMSNPFDSMVDSKDEVVDLQKDSQ</sequence>
<feature type="domain" description="AB hydrolase-1" evidence="5">
    <location>
        <begin position="86"/>
        <end position="163"/>
    </location>
</feature>
<evidence type="ECO:0000256" key="2">
    <source>
        <dbReference type="ARBA" id="ARBA00008645"/>
    </source>
</evidence>
<dbReference type="InterPro" id="IPR026151">
    <property type="entry name" value="Maspardin"/>
</dbReference>
<dbReference type="FunCoup" id="A0A6P8J1R6">
    <property type="interactions" value="1967"/>
</dbReference>
<name>A0A6P8J1R6_ACTTE</name>
<protein>
    <recommendedName>
        <fullName evidence="3">Maspardin</fullName>
    </recommendedName>
</protein>